<organism evidence="2 3">
    <name type="scientific">Calicophoron daubneyi</name>
    <name type="common">Rumen fluke</name>
    <name type="synonym">Paramphistomum daubneyi</name>
    <dbReference type="NCBI Taxonomy" id="300641"/>
    <lineage>
        <taxon>Eukaryota</taxon>
        <taxon>Metazoa</taxon>
        <taxon>Spiralia</taxon>
        <taxon>Lophotrochozoa</taxon>
        <taxon>Platyhelminthes</taxon>
        <taxon>Trematoda</taxon>
        <taxon>Digenea</taxon>
        <taxon>Plagiorchiida</taxon>
        <taxon>Pronocephalata</taxon>
        <taxon>Paramphistomoidea</taxon>
        <taxon>Paramphistomidae</taxon>
        <taxon>Calicophoron</taxon>
    </lineage>
</organism>
<dbReference type="AlphaFoldDB" id="A0AAV2TVC0"/>
<gene>
    <name evidence="2" type="ORF">CDAUBV1_LOCUS16091</name>
</gene>
<dbReference type="Gene3D" id="3.40.50.300">
    <property type="entry name" value="P-loop containing nucleotide triphosphate hydrolases"/>
    <property type="match status" value="1"/>
</dbReference>
<evidence type="ECO:0000256" key="1">
    <source>
        <dbReference type="SAM" id="Phobius"/>
    </source>
</evidence>
<dbReference type="Pfam" id="PF17784">
    <property type="entry name" value="Sulfotransfer_4"/>
    <property type="match status" value="1"/>
</dbReference>
<evidence type="ECO:0000313" key="2">
    <source>
        <dbReference type="EMBL" id="CAL5140798.1"/>
    </source>
</evidence>
<dbReference type="InterPro" id="IPR040632">
    <property type="entry name" value="Sulfotransfer_4"/>
</dbReference>
<dbReference type="PANTHER" id="PTHR36978">
    <property type="entry name" value="P-LOOP CONTAINING NUCLEOTIDE TRIPHOSPHATE HYDROLASE"/>
    <property type="match status" value="1"/>
</dbReference>
<sequence>MGQQAKELLVMNAGIGKSGTRSIQRALEILYGEPCYHISSAASDHPDHIPKLIEIFEKMEADSNFEISDDDVHFLIKGYKTISENPLCMFYRNILKMYPNIKVILVIRDTQSWLRCVRASIFPRDSTVVPQTFFDRLAQRFILGKGYLELGILSMRCALGFDCPLNDDEGITKGYKNWNEQVRKTVPAENLLIFNLGEGWRPICQFLNLPVPDCQFPHSNEREQYMKRFHRISRLSMLFRLAAYGTIGIMLGIAGYWFTGRFEGKL</sequence>
<accession>A0AAV2TVC0</accession>
<evidence type="ECO:0008006" key="4">
    <source>
        <dbReference type="Google" id="ProtNLM"/>
    </source>
</evidence>
<dbReference type="Proteomes" id="UP001497525">
    <property type="component" value="Unassembled WGS sequence"/>
</dbReference>
<keyword evidence="1" id="KW-0812">Transmembrane</keyword>
<proteinExistence type="predicted"/>
<protein>
    <recommendedName>
        <fullName evidence="4">Sulfotransferase</fullName>
    </recommendedName>
</protein>
<dbReference type="EMBL" id="CAXLJL010000789">
    <property type="protein sequence ID" value="CAL5140798.1"/>
    <property type="molecule type" value="Genomic_DNA"/>
</dbReference>
<dbReference type="PANTHER" id="PTHR36978:SF4">
    <property type="entry name" value="P-LOOP CONTAINING NUCLEOSIDE TRIPHOSPHATE HYDROLASE PROTEIN"/>
    <property type="match status" value="1"/>
</dbReference>
<comment type="caution">
    <text evidence="2">The sequence shown here is derived from an EMBL/GenBank/DDBJ whole genome shotgun (WGS) entry which is preliminary data.</text>
</comment>
<keyword evidence="1" id="KW-1133">Transmembrane helix</keyword>
<dbReference type="InterPro" id="IPR027417">
    <property type="entry name" value="P-loop_NTPase"/>
</dbReference>
<reference evidence="2" key="1">
    <citation type="submission" date="2024-06" db="EMBL/GenBank/DDBJ databases">
        <authorList>
            <person name="Liu X."/>
            <person name="Lenzi L."/>
            <person name="Haldenby T S."/>
            <person name="Uol C."/>
        </authorList>
    </citation>
    <scope>NUCLEOTIDE SEQUENCE</scope>
</reference>
<feature type="transmembrane region" description="Helical" evidence="1">
    <location>
        <begin position="237"/>
        <end position="258"/>
    </location>
</feature>
<evidence type="ECO:0000313" key="3">
    <source>
        <dbReference type="Proteomes" id="UP001497525"/>
    </source>
</evidence>
<dbReference type="SUPFAM" id="SSF52540">
    <property type="entry name" value="P-loop containing nucleoside triphosphate hydrolases"/>
    <property type="match status" value="1"/>
</dbReference>
<keyword evidence="1" id="KW-0472">Membrane</keyword>
<name>A0AAV2TVC0_CALDB</name>